<feature type="signal peptide" evidence="2">
    <location>
        <begin position="1"/>
        <end position="27"/>
    </location>
</feature>
<evidence type="ECO:0008006" key="5">
    <source>
        <dbReference type="Google" id="ProtNLM"/>
    </source>
</evidence>
<dbReference type="EMBL" id="CP090646">
    <property type="protein sequence ID" value="WFN24182.1"/>
    <property type="molecule type" value="Genomic_DNA"/>
</dbReference>
<keyword evidence="3" id="KW-0614">Plasmid</keyword>
<evidence type="ECO:0000313" key="3">
    <source>
        <dbReference type="EMBL" id="WFN24182.1"/>
    </source>
</evidence>
<feature type="region of interest" description="Disordered" evidence="1">
    <location>
        <begin position="33"/>
        <end position="68"/>
    </location>
</feature>
<name>A0ABD7YGW0_9BURK</name>
<reference evidence="3 4" key="1">
    <citation type="submission" date="2021-12" db="EMBL/GenBank/DDBJ databases">
        <title>Genomic and phenotypic characterization of three Burkholderia contaminans isolates recovered from different sources.</title>
        <authorList>
            <person name="Lopez De Volder A."/>
            <person name="Fan Y."/>
            <person name="Nunvar J."/>
            <person name="Herrera T."/>
            <person name="Timp W."/>
            <person name="Degrossi J."/>
        </authorList>
    </citation>
    <scope>NUCLEOTIDE SEQUENCE [LARGE SCALE GENOMIC DNA]</scope>
    <source>
        <strain evidence="3 4">LMG 23361</strain>
        <plasmid evidence="3 4">unnamed4</plasmid>
    </source>
</reference>
<proteinExistence type="predicted"/>
<evidence type="ECO:0000313" key="4">
    <source>
        <dbReference type="Proteomes" id="UP001220209"/>
    </source>
</evidence>
<gene>
    <name evidence="3" type="ORF">LXE91_43225</name>
</gene>
<keyword evidence="2" id="KW-0732">Signal</keyword>
<accession>A0ABD7YGW0</accession>
<geneLocation type="plasmid" evidence="3 4">
    <name>unnamed4</name>
</geneLocation>
<protein>
    <recommendedName>
        <fullName evidence="5">Lipoprotein</fullName>
    </recommendedName>
</protein>
<dbReference type="Proteomes" id="UP001220209">
    <property type="component" value="Plasmid unnamed4"/>
</dbReference>
<organism evidence="3 4">
    <name type="scientific">Burkholderia contaminans</name>
    <dbReference type="NCBI Taxonomy" id="488447"/>
    <lineage>
        <taxon>Bacteria</taxon>
        <taxon>Pseudomonadati</taxon>
        <taxon>Pseudomonadota</taxon>
        <taxon>Betaproteobacteria</taxon>
        <taxon>Burkholderiales</taxon>
        <taxon>Burkholderiaceae</taxon>
        <taxon>Burkholderia</taxon>
        <taxon>Burkholderia cepacia complex</taxon>
    </lineage>
</organism>
<sequence length="371" mass="37526">MKREEQMKKVAKLIIATSMAAFLAACGGGGGDGGSASSGGSSGGGSNPTPVQQNATDPYTGQPAAGSATNQISGSVVNGATAGATVTIYALNNDGTNGNAIGSAITDASGAFTATLRQAPTGMIRIVATGGTFISEADASTQNNASLELVAPYVTTALNTFIVTPVTHYASQRISFLVKQGQSLISAYSKASSAAVSVLSGLDAIASTNRAHSGVDYLSITPGSSQDTLNAYADTLKALEYYGVKYDLPSHTTVRIFIATSIAGNNGVTDQNGQAVNVGAWSGQVFNESAPLTVASMAGGISVQDAVASIVQQMNAAQACASGDHTAFYARFPLAAGQSDYLDSTTCATYTSNMNTISAKIPTNNRSKYVG</sequence>
<dbReference type="AlphaFoldDB" id="A0ABD7YGW0"/>
<evidence type="ECO:0000256" key="1">
    <source>
        <dbReference type="SAM" id="MobiDB-lite"/>
    </source>
</evidence>
<feature type="compositionally biased region" description="Polar residues" evidence="1">
    <location>
        <begin position="47"/>
        <end position="59"/>
    </location>
</feature>
<feature type="compositionally biased region" description="Gly residues" evidence="1">
    <location>
        <begin position="33"/>
        <end position="46"/>
    </location>
</feature>
<evidence type="ECO:0000256" key="2">
    <source>
        <dbReference type="SAM" id="SignalP"/>
    </source>
</evidence>
<dbReference type="PROSITE" id="PS51257">
    <property type="entry name" value="PROKAR_LIPOPROTEIN"/>
    <property type="match status" value="1"/>
</dbReference>
<feature type="chain" id="PRO_5044879204" description="Lipoprotein" evidence="2">
    <location>
        <begin position="28"/>
        <end position="371"/>
    </location>
</feature>
<dbReference type="RefSeq" id="WP_069586052.1">
    <property type="nucleotide sequence ID" value="NZ_CABVQA010000069.1"/>
</dbReference>